<evidence type="ECO:0000313" key="5">
    <source>
        <dbReference type="Proteomes" id="UP000198386"/>
    </source>
</evidence>
<feature type="compositionally biased region" description="Basic and acidic residues" evidence="1">
    <location>
        <begin position="319"/>
        <end position="343"/>
    </location>
</feature>
<gene>
    <name evidence="4" type="ORF">SAMN04488107_1050</name>
</gene>
<dbReference type="Gene3D" id="3.90.50.10">
    <property type="entry name" value="Photosynthetic Reaction Center, subunit H, domain 2"/>
    <property type="match status" value="1"/>
</dbReference>
<sequence length="343" mass="37032">MIGTDTISRVIGQDVYDDTGDKIGSVSEVYLDDETGQPEWATVRTGLFGTKESFIPLRDADLTNDGLRVHVSKAKVKDAPRIDTDGHLSPQEEQELYRYYGLGTSGTQTTQTAQTTQTTQTTGTDTGTAGTYSADQTRTQQDLTTGGAGMGTTAGTSTTGRADRDGDGVYDDVQGRAVGHDTSGPTTDRAMTRSEEHVNVGTQRVEAGRARLRKYVVTENVSTTVPVSHEEVRVEREPITDANIGNAMDGPAISEEEHEVVLHAERPVVEKEAVPVERVRLDTETVTEQQQVNEQVRKEEIEVDGGQSGVAGTTTGTTGRDERGFVQKAKDALDRDNDGKIGR</sequence>
<dbReference type="InterPro" id="IPR052967">
    <property type="entry name" value="Stress_Response_Assoc"/>
</dbReference>
<dbReference type="GO" id="GO:0030077">
    <property type="term" value="C:plasma membrane light-harvesting complex"/>
    <property type="evidence" value="ECO:0007669"/>
    <property type="project" value="InterPro"/>
</dbReference>
<reference evidence="5" key="1">
    <citation type="submission" date="2017-06" db="EMBL/GenBank/DDBJ databases">
        <authorList>
            <person name="Varghese N."/>
            <person name="Submissions S."/>
        </authorList>
    </citation>
    <scope>NUCLEOTIDE SEQUENCE [LARGE SCALE GENOMIC DNA]</scope>
    <source>
        <strain evidence="5">DSM 45423</strain>
    </source>
</reference>
<feature type="region of interest" description="Disordered" evidence="1">
    <location>
        <begin position="290"/>
        <end position="343"/>
    </location>
</feature>
<evidence type="ECO:0000313" key="4">
    <source>
        <dbReference type="EMBL" id="SNS04934.1"/>
    </source>
</evidence>
<evidence type="ECO:0000259" key="3">
    <source>
        <dbReference type="Pfam" id="PF09557"/>
    </source>
</evidence>
<dbReference type="InterPro" id="IPR019060">
    <property type="entry name" value="DUF2382"/>
</dbReference>
<proteinExistence type="predicted"/>
<feature type="domain" description="PRC-barrel" evidence="2">
    <location>
        <begin position="6"/>
        <end position="74"/>
    </location>
</feature>
<dbReference type="InterPro" id="IPR011033">
    <property type="entry name" value="PRC_barrel-like_sf"/>
</dbReference>
<feature type="compositionally biased region" description="Low complexity" evidence="1">
    <location>
        <begin position="105"/>
        <end position="131"/>
    </location>
</feature>
<evidence type="ECO:0000256" key="1">
    <source>
        <dbReference type="SAM" id="MobiDB-lite"/>
    </source>
</evidence>
<dbReference type="SUPFAM" id="SSF50346">
    <property type="entry name" value="PRC-barrel domain"/>
    <property type="match status" value="1"/>
</dbReference>
<dbReference type="InterPro" id="IPR014747">
    <property type="entry name" value="Bac_photo_RC_H_C"/>
</dbReference>
<dbReference type="EMBL" id="FZOH01000002">
    <property type="protein sequence ID" value="SNS04934.1"/>
    <property type="molecule type" value="Genomic_DNA"/>
</dbReference>
<evidence type="ECO:0000259" key="2">
    <source>
        <dbReference type="Pfam" id="PF05239"/>
    </source>
</evidence>
<dbReference type="Proteomes" id="UP000198386">
    <property type="component" value="Unassembled WGS sequence"/>
</dbReference>
<dbReference type="GO" id="GO:0019684">
    <property type="term" value="P:photosynthesis, light reaction"/>
    <property type="evidence" value="ECO:0007669"/>
    <property type="project" value="InterPro"/>
</dbReference>
<feature type="compositionally biased region" description="Polar residues" evidence="1">
    <location>
        <begin position="133"/>
        <end position="143"/>
    </location>
</feature>
<feature type="domain" description="DUF2382" evidence="3">
    <location>
        <begin position="191"/>
        <end position="303"/>
    </location>
</feature>
<accession>A0A239BCN5</accession>
<dbReference type="InterPro" id="IPR027275">
    <property type="entry name" value="PRC-brl_dom"/>
</dbReference>
<keyword evidence="5" id="KW-1185">Reference proteome</keyword>
<dbReference type="AlphaFoldDB" id="A0A239BCN5"/>
<feature type="region of interest" description="Disordered" evidence="1">
    <location>
        <begin position="105"/>
        <end position="197"/>
    </location>
</feature>
<dbReference type="OrthoDB" id="3712018at2"/>
<dbReference type="PANTHER" id="PTHR38463">
    <property type="entry name" value="STRESS RESPONSE PROTEIN YSNF"/>
    <property type="match status" value="1"/>
</dbReference>
<dbReference type="PANTHER" id="PTHR38463:SF1">
    <property type="entry name" value="STRESS RESPONSE PROTEIN YSNF"/>
    <property type="match status" value="1"/>
</dbReference>
<dbReference type="Pfam" id="PF09557">
    <property type="entry name" value="DUF2382"/>
    <property type="match status" value="1"/>
</dbReference>
<protein>
    <submittedName>
        <fullName evidence="4">Conserved domain-containing protein</fullName>
    </submittedName>
</protein>
<organism evidence="4 5">
    <name type="scientific">Geodermatophilus saharensis</name>
    <dbReference type="NCBI Taxonomy" id="1137994"/>
    <lineage>
        <taxon>Bacteria</taxon>
        <taxon>Bacillati</taxon>
        <taxon>Actinomycetota</taxon>
        <taxon>Actinomycetes</taxon>
        <taxon>Geodermatophilales</taxon>
        <taxon>Geodermatophilaceae</taxon>
        <taxon>Geodermatophilus</taxon>
    </lineage>
</organism>
<dbReference type="Pfam" id="PF05239">
    <property type="entry name" value="PRC"/>
    <property type="match status" value="1"/>
</dbReference>
<name>A0A239BCN5_9ACTN</name>